<evidence type="ECO:0000256" key="1">
    <source>
        <dbReference type="SAM" id="SignalP"/>
    </source>
</evidence>
<gene>
    <name evidence="2" type="ORF">JHT90_15140</name>
</gene>
<dbReference type="RefSeq" id="WP_201092527.1">
    <property type="nucleotide sequence ID" value="NZ_CP067393.1"/>
</dbReference>
<dbReference type="Proteomes" id="UP000595278">
    <property type="component" value="Chromosome"/>
</dbReference>
<feature type="chain" id="PRO_5037882739" evidence="1">
    <location>
        <begin position="27"/>
        <end position="240"/>
    </location>
</feature>
<keyword evidence="1" id="KW-0732">Signal</keyword>
<proteinExistence type="predicted"/>
<name>A0A974NFF2_9GAMM</name>
<dbReference type="InterPro" id="IPR017853">
    <property type="entry name" value="GH"/>
</dbReference>
<dbReference type="AlphaFoldDB" id="A0A974NFF2"/>
<dbReference type="EMBL" id="CP067393">
    <property type="protein sequence ID" value="QQP85678.1"/>
    <property type="molecule type" value="Genomic_DNA"/>
</dbReference>
<reference evidence="2 3" key="1">
    <citation type="submission" date="2021-01" db="EMBL/GenBank/DDBJ databases">
        <title>Entomomonas sp. F2A isolated from a house cricket (Acheta domesticus).</title>
        <authorList>
            <person name="Spergser J."/>
            <person name="Busse H.-J."/>
        </authorList>
    </citation>
    <scope>NUCLEOTIDE SEQUENCE [LARGE SCALE GENOMIC DNA]</scope>
    <source>
        <strain evidence="2 3">F2A</strain>
    </source>
</reference>
<organism evidence="2 3">
    <name type="scientific">Entomomonas asaccharolytica</name>
    <dbReference type="NCBI Taxonomy" id="2785331"/>
    <lineage>
        <taxon>Bacteria</taxon>
        <taxon>Pseudomonadati</taxon>
        <taxon>Pseudomonadota</taxon>
        <taxon>Gammaproteobacteria</taxon>
        <taxon>Pseudomonadales</taxon>
        <taxon>Pseudomonadaceae</taxon>
        <taxon>Entomomonas</taxon>
    </lineage>
</organism>
<accession>A0A974NFF2</accession>
<dbReference type="Pfam" id="PF11340">
    <property type="entry name" value="DUF3142"/>
    <property type="match status" value="1"/>
</dbReference>
<protein>
    <submittedName>
        <fullName evidence="2">DUF3142 domain-containing protein</fullName>
    </submittedName>
</protein>
<dbReference type="SUPFAM" id="SSF51445">
    <property type="entry name" value="(Trans)glycosidases"/>
    <property type="match status" value="1"/>
</dbReference>
<dbReference type="InterPro" id="IPR021488">
    <property type="entry name" value="DUF3142"/>
</dbReference>
<evidence type="ECO:0000313" key="2">
    <source>
        <dbReference type="EMBL" id="QQP85678.1"/>
    </source>
</evidence>
<evidence type="ECO:0000313" key="3">
    <source>
        <dbReference type="Proteomes" id="UP000595278"/>
    </source>
</evidence>
<feature type="signal peptide" evidence="1">
    <location>
        <begin position="1"/>
        <end position="26"/>
    </location>
</feature>
<sequence>MGKTTKYLLVKLIITCLLLVSFPCFAKVKAEDYDAFWLWSGIRSQPVLNNASTIYLLRGQIVSNYNNKTHFIDQGNPIHSLDNQQLWLVYRSHTLNWTEDIFTTLSRQLKQWQLNNIRVIGIQIDFDVATNQLAEYIDFLASVRQWLPKDYQLSITGLLDWGSNGDPVAINQLTDIVDEVVFQTYQGKHTISNYQQYLKRLQAITIPFKIGIIQNGEWQAPQYLEKNPYFKGYVVFLQNP</sequence>
<keyword evidence="3" id="KW-1185">Reference proteome</keyword>
<dbReference type="KEGG" id="eaz:JHT90_15140"/>